<dbReference type="STRING" id="57704.SAMN04489793_3179"/>
<sequence length="45" mass="4945">MDIQFDCGVTAKGIGEPILAFRHHLTLCEDSACRADVEAELAKIR</sequence>
<dbReference type="RefSeq" id="WP_156486433.1">
    <property type="nucleotide sequence ID" value="NZ_FNSA01000003.1"/>
</dbReference>
<evidence type="ECO:0000313" key="2">
    <source>
        <dbReference type="Proteomes" id="UP000182241"/>
    </source>
</evidence>
<accession>A0A1H4V9A1</accession>
<proteinExistence type="predicted"/>
<dbReference type="AlphaFoldDB" id="A0A1H4V9A1"/>
<gene>
    <name evidence="1" type="ORF">SAMN04489793_3179</name>
</gene>
<organism evidence="1 2">
    <name type="scientific">Tsukamurella tyrosinosolvens</name>
    <dbReference type="NCBI Taxonomy" id="57704"/>
    <lineage>
        <taxon>Bacteria</taxon>
        <taxon>Bacillati</taxon>
        <taxon>Actinomycetota</taxon>
        <taxon>Actinomycetes</taxon>
        <taxon>Mycobacteriales</taxon>
        <taxon>Tsukamurellaceae</taxon>
        <taxon>Tsukamurella</taxon>
    </lineage>
</organism>
<dbReference type="Proteomes" id="UP000182241">
    <property type="component" value="Unassembled WGS sequence"/>
</dbReference>
<evidence type="ECO:0000313" key="1">
    <source>
        <dbReference type="EMBL" id="SEC77669.1"/>
    </source>
</evidence>
<protein>
    <submittedName>
        <fullName evidence="1">Uncharacterized protein</fullName>
    </submittedName>
</protein>
<keyword evidence="2" id="KW-1185">Reference proteome</keyword>
<dbReference type="EMBL" id="FNSA01000003">
    <property type="protein sequence ID" value="SEC77669.1"/>
    <property type="molecule type" value="Genomic_DNA"/>
</dbReference>
<reference evidence="2" key="1">
    <citation type="submission" date="2016-10" db="EMBL/GenBank/DDBJ databases">
        <authorList>
            <person name="Varghese N."/>
            <person name="Submissions S."/>
        </authorList>
    </citation>
    <scope>NUCLEOTIDE SEQUENCE [LARGE SCALE GENOMIC DNA]</scope>
    <source>
        <strain evidence="2">DSM 44234</strain>
    </source>
</reference>
<name>A0A1H4V9A1_TSUTY</name>